<evidence type="ECO:0000313" key="1">
    <source>
        <dbReference type="EMBL" id="PRP73860.1"/>
    </source>
</evidence>
<dbReference type="Proteomes" id="UP000241769">
    <property type="component" value="Unassembled WGS sequence"/>
</dbReference>
<comment type="caution">
    <text evidence="1">The sequence shown here is derived from an EMBL/GenBank/DDBJ whole genome shotgun (WGS) entry which is preliminary data.</text>
</comment>
<gene>
    <name evidence="1" type="ORF">PROFUN_16630</name>
</gene>
<sequence>MSNGGRKKKKKGVVRVLLAPKKVEEKEEGKDGGDQRCGLTPVTFDFWTKTTPWKAPEKRIVDDSEVEEEQYLLWTKVINQAVEERESELPTLSSEPSLRQAAAIMAQEFAIHLTNTVKGRSTTQAIVIEEQEQEEKLDPQRIHTTSIKSDKEVEEEEANVITPSDKRPIRSRKTVVQIPLKDRQVPTPIKIACLQCRSEHRKCTEEAMPALCEERDRMQVAENDRDRRRAREEETEDVFDQQLMDTMEAMDHSPDSVFQSLLTMERTELTKEQ</sequence>
<dbReference type="EMBL" id="MDYQ01000537">
    <property type="protein sequence ID" value="PRP73860.1"/>
    <property type="molecule type" value="Genomic_DNA"/>
</dbReference>
<name>A0A2P6MQ97_9EUKA</name>
<organism evidence="1 2">
    <name type="scientific">Planoprotostelium fungivorum</name>
    <dbReference type="NCBI Taxonomy" id="1890364"/>
    <lineage>
        <taxon>Eukaryota</taxon>
        <taxon>Amoebozoa</taxon>
        <taxon>Evosea</taxon>
        <taxon>Variosea</taxon>
        <taxon>Cavosteliida</taxon>
        <taxon>Cavosteliaceae</taxon>
        <taxon>Planoprotostelium</taxon>
    </lineage>
</organism>
<dbReference type="InParanoid" id="A0A2P6MQ97"/>
<keyword evidence="2" id="KW-1185">Reference proteome</keyword>
<evidence type="ECO:0000313" key="2">
    <source>
        <dbReference type="Proteomes" id="UP000241769"/>
    </source>
</evidence>
<proteinExistence type="predicted"/>
<reference evidence="1 2" key="1">
    <citation type="journal article" date="2018" name="Genome Biol. Evol.">
        <title>Multiple Roots of Fruiting Body Formation in Amoebozoa.</title>
        <authorList>
            <person name="Hillmann F."/>
            <person name="Forbes G."/>
            <person name="Novohradska S."/>
            <person name="Ferling I."/>
            <person name="Riege K."/>
            <person name="Groth M."/>
            <person name="Westermann M."/>
            <person name="Marz M."/>
            <person name="Spaller T."/>
            <person name="Winckler T."/>
            <person name="Schaap P."/>
            <person name="Glockner G."/>
        </authorList>
    </citation>
    <scope>NUCLEOTIDE SEQUENCE [LARGE SCALE GENOMIC DNA]</scope>
    <source>
        <strain evidence="1 2">Jena</strain>
    </source>
</reference>
<accession>A0A2P6MQ97</accession>
<protein>
    <submittedName>
        <fullName evidence="1">Uncharacterized protein</fullName>
    </submittedName>
</protein>
<dbReference type="AlphaFoldDB" id="A0A2P6MQ97"/>